<keyword evidence="1" id="KW-0732">Signal</keyword>
<dbReference type="Proteomes" id="UP000525652">
    <property type="component" value="Unassembled WGS sequence"/>
</dbReference>
<dbReference type="InterPro" id="IPR005197">
    <property type="entry name" value="Glyco_hydro_71"/>
</dbReference>
<evidence type="ECO:0000313" key="2">
    <source>
        <dbReference type="EMBL" id="MBC2602657.1"/>
    </source>
</evidence>
<name>A0A7X1AZ98_9BACT</name>
<sequence>MTASLRIAVSCLTLIGASGPCGAEVAEGEIASCGLPRARSVEQLPVDRFDLYVPGKLPPYPWEAFGDLEPESVHFSLEASGESPFKGNEVTGKGLLMQVDDPGTGQGCGIRYRFAPPPEGPLYLGFDFRLGVEGDPSQALGFDVELTDCEGKGVIVSVHQSGRMQIGSIGEVLRDLTTVDPGVWYHVALNFREGGGLDVALTDERKRKETVGGAFDLGVIKTDRFQSLTVTNANDDDAWGSWVLDNILMAGKVDASRAEWFPFERGNVREMEETKAKKVFAYYYEIYTSGYNDEDPGLGYYTLKTFNPSKTPQSRIESGTEYLARPLPRAPMEPGLDADEVLIRAMEEEVRLAIQMGLDGFLLDFFALPEVYSNPAGQRMYNRRSFALMDAAKRVDPQFKIIPAVYAGWVPEKNPGPTWELQEQWANDYGDSPVLHRILQHPQVYRLEDGRVLFSKWGTELYTPEWWAHAMRRLESHGFEVALLGQFNGLSRERLQAYAPVSYGMSDWGPRSPVSYDWPDKVRDITELVVAPAVFQDVRTRGSSYWEACNSGALRNMWESAIENDSDWIFIHTWSDYSEQAQAPSTAFGYAIYDLNAYYTKWFKSGQEPEVVRDTLYYFHRINHSEVESLRGPQWTLRKDGQGFETRNEIELLAFLEEPGQIGIRIGETWHTMDADAGMTSLTVPFEPGQAFTPEFRLMRQGESIVSELGRYTVLPEIEYGNMLYHGGVIVP</sequence>
<protein>
    <recommendedName>
        <fullName evidence="4">Glycosyl hydrolase family 71</fullName>
    </recommendedName>
</protein>
<proteinExistence type="predicted"/>
<feature type="signal peptide" evidence="1">
    <location>
        <begin position="1"/>
        <end position="23"/>
    </location>
</feature>
<dbReference type="Gene3D" id="3.20.20.80">
    <property type="entry name" value="Glycosidases"/>
    <property type="match status" value="1"/>
</dbReference>
<organism evidence="2 3">
    <name type="scientific">Puniceicoccus vermicola</name>
    <dbReference type="NCBI Taxonomy" id="388746"/>
    <lineage>
        <taxon>Bacteria</taxon>
        <taxon>Pseudomonadati</taxon>
        <taxon>Verrucomicrobiota</taxon>
        <taxon>Opitutia</taxon>
        <taxon>Puniceicoccales</taxon>
        <taxon>Puniceicoccaceae</taxon>
        <taxon>Puniceicoccus</taxon>
    </lineage>
</organism>
<gene>
    <name evidence="2" type="ORF">H5P30_12815</name>
</gene>
<dbReference type="Pfam" id="PF03659">
    <property type="entry name" value="Glyco_hydro_71"/>
    <property type="match status" value="1"/>
</dbReference>
<evidence type="ECO:0000313" key="3">
    <source>
        <dbReference type="Proteomes" id="UP000525652"/>
    </source>
</evidence>
<dbReference type="AlphaFoldDB" id="A0A7X1AZ98"/>
<accession>A0A7X1AZ98</accession>
<reference evidence="2 3" key="1">
    <citation type="submission" date="2020-07" db="EMBL/GenBank/DDBJ databases">
        <authorList>
            <person name="Feng X."/>
        </authorList>
    </citation>
    <scope>NUCLEOTIDE SEQUENCE [LARGE SCALE GENOMIC DNA]</scope>
    <source>
        <strain evidence="2 3">JCM14086</strain>
    </source>
</reference>
<dbReference type="RefSeq" id="WP_185693323.1">
    <property type="nucleotide sequence ID" value="NZ_JACHVA010000101.1"/>
</dbReference>
<dbReference type="GO" id="GO:0051118">
    <property type="term" value="F:glucan endo-1,3-alpha-glucosidase activity"/>
    <property type="evidence" value="ECO:0007669"/>
    <property type="project" value="InterPro"/>
</dbReference>
<feature type="chain" id="PRO_5031155636" description="Glycosyl hydrolase family 71" evidence="1">
    <location>
        <begin position="24"/>
        <end position="732"/>
    </location>
</feature>
<keyword evidence="3" id="KW-1185">Reference proteome</keyword>
<evidence type="ECO:0008006" key="4">
    <source>
        <dbReference type="Google" id="ProtNLM"/>
    </source>
</evidence>
<dbReference type="EMBL" id="JACHVA010000101">
    <property type="protein sequence ID" value="MBC2602657.1"/>
    <property type="molecule type" value="Genomic_DNA"/>
</dbReference>
<comment type="caution">
    <text evidence="2">The sequence shown here is derived from an EMBL/GenBank/DDBJ whole genome shotgun (WGS) entry which is preliminary data.</text>
</comment>
<evidence type="ECO:0000256" key="1">
    <source>
        <dbReference type="SAM" id="SignalP"/>
    </source>
</evidence>